<name>A0A0K9NYS2_ZOSMR</name>
<dbReference type="Pfam" id="PF02042">
    <property type="entry name" value="RWP-RK"/>
    <property type="match status" value="1"/>
</dbReference>
<dbReference type="PANTHER" id="PTHR46373">
    <property type="entry name" value="PROTEIN RKD4"/>
    <property type="match status" value="1"/>
</dbReference>
<keyword evidence="6" id="KW-0539">Nucleus</keyword>
<sequence length="350" mass="39261">MEDDFQYSLPDEIQQQLNSFTSEFVEPLCLSPPHFHHHHSPSPPPPQPPLDAADSERLLLLQTVNKHHQLPPLLYDEISTDASSVEDFVLPPWCLIDQIDYTCHGCHQLREVIHGNDISVSDQPEWVQFWSGEAVSRRIWIGKATRGSEAVQATSAISTALDNNTGAGLNSPAPIPEPETETQETMFQKTGIAAQRERAEALTLEEISTLFHLPIAQASINLQLCTTALKKACRRHGIKRWPYRKVKSADKKIAQLHKVLKTQTGTDATLAEVELAQIKEVRNIACEGYDGKIKRIQGWISEKMDSLRCQSGIQAEKTLIEISKLKDKIKRAVIKKNRKGKTSIFNAELV</sequence>
<evidence type="ECO:0000256" key="3">
    <source>
        <dbReference type="ARBA" id="ARBA00023054"/>
    </source>
</evidence>
<feature type="region of interest" description="Disordered" evidence="7">
    <location>
        <begin position="162"/>
        <end position="182"/>
    </location>
</feature>
<dbReference type="InterPro" id="IPR003035">
    <property type="entry name" value="RWP-RK_dom"/>
</dbReference>
<comment type="function">
    <text evidence="1">Putative transcription factor.</text>
</comment>
<evidence type="ECO:0000256" key="2">
    <source>
        <dbReference type="ARBA" id="ARBA00023015"/>
    </source>
</evidence>
<evidence type="ECO:0000256" key="4">
    <source>
        <dbReference type="ARBA" id="ARBA00023125"/>
    </source>
</evidence>
<dbReference type="STRING" id="29655.A0A0K9NYS2"/>
<keyword evidence="5" id="KW-0804">Transcription</keyword>
<dbReference type="PROSITE" id="PS51519">
    <property type="entry name" value="RWP_RK"/>
    <property type="match status" value="1"/>
</dbReference>
<protein>
    <recommendedName>
        <fullName evidence="8">RWP-RK domain-containing protein</fullName>
    </recommendedName>
</protein>
<evidence type="ECO:0000259" key="8">
    <source>
        <dbReference type="PROSITE" id="PS51519"/>
    </source>
</evidence>
<keyword evidence="2" id="KW-0805">Transcription regulation</keyword>
<dbReference type="Proteomes" id="UP000036987">
    <property type="component" value="Unassembled WGS sequence"/>
</dbReference>
<evidence type="ECO:0000313" key="10">
    <source>
        <dbReference type="Proteomes" id="UP000036987"/>
    </source>
</evidence>
<evidence type="ECO:0000256" key="7">
    <source>
        <dbReference type="SAM" id="MobiDB-lite"/>
    </source>
</evidence>
<dbReference type="GO" id="GO:0003700">
    <property type="term" value="F:DNA-binding transcription factor activity"/>
    <property type="evidence" value="ECO:0007669"/>
    <property type="project" value="InterPro"/>
</dbReference>
<dbReference type="PANTHER" id="PTHR46373:SF5">
    <property type="entry name" value="RWP-RK DOMAIN PROTEIN"/>
    <property type="match status" value="1"/>
</dbReference>
<dbReference type="InterPro" id="IPR044607">
    <property type="entry name" value="RKD-like"/>
</dbReference>
<dbReference type="AlphaFoldDB" id="A0A0K9NYS2"/>
<reference evidence="10" key="1">
    <citation type="journal article" date="2016" name="Nature">
        <title>The genome of the seagrass Zostera marina reveals angiosperm adaptation to the sea.</title>
        <authorList>
            <person name="Olsen J.L."/>
            <person name="Rouze P."/>
            <person name="Verhelst B."/>
            <person name="Lin Y.-C."/>
            <person name="Bayer T."/>
            <person name="Collen J."/>
            <person name="Dattolo E."/>
            <person name="De Paoli E."/>
            <person name="Dittami S."/>
            <person name="Maumus F."/>
            <person name="Michel G."/>
            <person name="Kersting A."/>
            <person name="Lauritano C."/>
            <person name="Lohaus R."/>
            <person name="Toepel M."/>
            <person name="Tonon T."/>
            <person name="Vanneste K."/>
            <person name="Amirebrahimi M."/>
            <person name="Brakel J."/>
            <person name="Bostroem C."/>
            <person name="Chovatia M."/>
            <person name="Grimwood J."/>
            <person name="Jenkins J.W."/>
            <person name="Jueterbock A."/>
            <person name="Mraz A."/>
            <person name="Stam W.T."/>
            <person name="Tice H."/>
            <person name="Bornberg-Bauer E."/>
            <person name="Green P.J."/>
            <person name="Pearson G.A."/>
            <person name="Procaccini G."/>
            <person name="Duarte C.M."/>
            <person name="Schmutz J."/>
            <person name="Reusch T.B.H."/>
            <person name="Van de Peer Y."/>
        </authorList>
    </citation>
    <scope>NUCLEOTIDE SEQUENCE [LARGE SCALE GENOMIC DNA]</scope>
    <source>
        <strain evidence="10">cv. Finnish</strain>
    </source>
</reference>
<dbReference type="GO" id="GO:0003677">
    <property type="term" value="F:DNA binding"/>
    <property type="evidence" value="ECO:0007669"/>
    <property type="project" value="UniProtKB-KW"/>
</dbReference>
<organism evidence="9 10">
    <name type="scientific">Zostera marina</name>
    <name type="common">Eelgrass</name>
    <dbReference type="NCBI Taxonomy" id="29655"/>
    <lineage>
        <taxon>Eukaryota</taxon>
        <taxon>Viridiplantae</taxon>
        <taxon>Streptophyta</taxon>
        <taxon>Embryophyta</taxon>
        <taxon>Tracheophyta</taxon>
        <taxon>Spermatophyta</taxon>
        <taxon>Magnoliopsida</taxon>
        <taxon>Liliopsida</taxon>
        <taxon>Zosteraceae</taxon>
        <taxon>Zostera</taxon>
    </lineage>
</organism>
<keyword evidence="4" id="KW-0238">DNA-binding</keyword>
<feature type="domain" description="RWP-RK" evidence="8">
    <location>
        <begin position="189"/>
        <end position="269"/>
    </location>
</feature>
<proteinExistence type="predicted"/>
<keyword evidence="3" id="KW-0175">Coiled coil</keyword>
<evidence type="ECO:0000313" key="9">
    <source>
        <dbReference type="EMBL" id="KMZ61976.1"/>
    </source>
</evidence>
<evidence type="ECO:0000256" key="5">
    <source>
        <dbReference type="ARBA" id="ARBA00023163"/>
    </source>
</evidence>
<gene>
    <name evidence="9" type="ORF">ZOSMA_49G00450</name>
</gene>
<evidence type="ECO:0000256" key="6">
    <source>
        <dbReference type="ARBA" id="ARBA00023242"/>
    </source>
</evidence>
<comment type="caution">
    <text evidence="9">The sequence shown here is derived from an EMBL/GenBank/DDBJ whole genome shotgun (WGS) entry which is preliminary data.</text>
</comment>
<dbReference type="EMBL" id="LFYR01001429">
    <property type="protein sequence ID" value="KMZ61976.1"/>
    <property type="molecule type" value="Genomic_DNA"/>
</dbReference>
<evidence type="ECO:0000256" key="1">
    <source>
        <dbReference type="ARBA" id="ARBA00004049"/>
    </source>
</evidence>
<keyword evidence="10" id="KW-1185">Reference proteome</keyword>
<accession>A0A0K9NYS2</accession>
<dbReference type="OrthoDB" id="6270329at2759"/>